<comment type="similarity">
    <text evidence="1">Belongs to the ATP-dependent AMP-binding enzyme family.</text>
</comment>
<evidence type="ECO:0000256" key="2">
    <source>
        <dbReference type="ARBA" id="ARBA00022598"/>
    </source>
</evidence>
<evidence type="ECO:0000256" key="1">
    <source>
        <dbReference type="ARBA" id="ARBA00006432"/>
    </source>
</evidence>
<organism evidence="4 5">
    <name type="scientific">Actinoallomurus iriomotensis</name>
    <dbReference type="NCBI Taxonomy" id="478107"/>
    <lineage>
        <taxon>Bacteria</taxon>
        <taxon>Bacillati</taxon>
        <taxon>Actinomycetota</taxon>
        <taxon>Actinomycetes</taxon>
        <taxon>Streptosporangiales</taxon>
        <taxon>Thermomonosporaceae</taxon>
        <taxon>Actinoallomurus</taxon>
    </lineage>
</organism>
<dbReference type="InterPro" id="IPR020845">
    <property type="entry name" value="AMP-binding_CS"/>
</dbReference>
<comment type="caution">
    <text evidence="4">The sequence shown here is derived from an EMBL/GenBank/DDBJ whole genome shotgun (WGS) entry which is preliminary data.</text>
</comment>
<dbReference type="GO" id="GO:0031956">
    <property type="term" value="F:medium-chain fatty acid-CoA ligase activity"/>
    <property type="evidence" value="ECO:0007669"/>
    <property type="project" value="TreeGrafter"/>
</dbReference>
<dbReference type="EMBL" id="BSTJ01000008">
    <property type="protein sequence ID" value="GLY77988.1"/>
    <property type="molecule type" value="Genomic_DNA"/>
</dbReference>
<dbReference type="Pfam" id="PF00501">
    <property type="entry name" value="AMP-binding"/>
    <property type="match status" value="1"/>
</dbReference>
<dbReference type="Proteomes" id="UP001165135">
    <property type="component" value="Unassembled WGS sequence"/>
</dbReference>
<dbReference type="PROSITE" id="PS00455">
    <property type="entry name" value="AMP_BINDING"/>
    <property type="match status" value="1"/>
</dbReference>
<dbReference type="AlphaFoldDB" id="A0A9W6RLP8"/>
<name>A0A9W6RLP8_9ACTN</name>
<evidence type="ECO:0000313" key="5">
    <source>
        <dbReference type="Proteomes" id="UP001165135"/>
    </source>
</evidence>
<dbReference type="PANTHER" id="PTHR43201:SF5">
    <property type="entry name" value="MEDIUM-CHAIN ACYL-COA LIGASE ACSF2, MITOCHONDRIAL"/>
    <property type="match status" value="1"/>
</dbReference>
<evidence type="ECO:0000313" key="4">
    <source>
        <dbReference type="EMBL" id="GLY77988.1"/>
    </source>
</evidence>
<dbReference type="RefSeq" id="WP_285628284.1">
    <property type="nucleotide sequence ID" value="NZ_BSTJ01000008.1"/>
</dbReference>
<dbReference type="InterPro" id="IPR000873">
    <property type="entry name" value="AMP-dep_synth/lig_dom"/>
</dbReference>
<evidence type="ECO:0000259" key="3">
    <source>
        <dbReference type="Pfam" id="PF00501"/>
    </source>
</evidence>
<dbReference type="Gene3D" id="3.40.50.12780">
    <property type="entry name" value="N-terminal domain of ligase-like"/>
    <property type="match status" value="1"/>
</dbReference>
<feature type="domain" description="AMP-dependent synthetase/ligase" evidence="3">
    <location>
        <begin position="40"/>
        <end position="411"/>
    </location>
</feature>
<dbReference type="InterPro" id="IPR042099">
    <property type="entry name" value="ANL_N_sf"/>
</dbReference>
<gene>
    <name evidence="4" type="ORF">Airi01_062550</name>
</gene>
<sequence length="573" mass="61216">MSMFATPAVDCRREPDGMLVLRSRIPAGTATPTVLHWLRRFGAETPDAALLTVATGADRTAWSYAQAWEDVSRVAAALVQRGLRRGDRVVVLGPNSVEHMAMGLATMLAGAVAVPVAPQYAGASADRGKLADLLALLEPALVWAADSAHAAVLAEALPAGAPARMLVGRPAVRELRCAIPDDAARPAPENIDPTAPTKILLTSGSTGRPKPVAYTQSMMTTNIQMTLDVWPFLTGHRPVLVDWLPWNHAFGGNANVNLVLSQGGTLHIDEAAGRPDRLDVTIRNLRRHRPTFHGAVPSGFAALLPVLEADPDFRAAFFGRLDVMFSAGAAMHPSVFRRLSELSAAVRGRPVPIVTGWGSTEVGPGATMVHAPGVAPDCIGTPLPGVEIGLRPVAGKHELLVRGPCVAGGYWRLPEQSRAAFTADGWYCSGDAGELIDPARPERGLRFTGRIADDFKLANGTWVDTSGIRASLLARSAGRLRDIVVFGANRSAPCVLVWADSRAAEPFGEDDLRLLLDAYNRENTKPSTRVLDGALLEPEGDEVGSKGQLVRNVILERRGRLVEQIYDRQRAGS</sequence>
<keyword evidence="2" id="KW-0436">Ligase</keyword>
<dbReference type="GO" id="GO:0006631">
    <property type="term" value="P:fatty acid metabolic process"/>
    <property type="evidence" value="ECO:0007669"/>
    <property type="project" value="TreeGrafter"/>
</dbReference>
<dbReference type="PANTHER" id="PTHR43201">
    <property type="entry name" value="ACYL-COA SYNTHETASE"/>
    <property type="match status" value="1"/>
</dbReference>
<dbReference type="SUPFAM" id="SSF56801">
    <property type="entry name" value="Acetyl-CoA synthetase-like"/>
    <property type="match status" value="1"/>
</dbReference>
<accession>A0A9W6RLP8</accession>
<protein>
    <submittedName>
        <fullName evidence="4">Feruloyl-CoA synthase</fullName>
    </submittedName>
</protein>
<reference evidence="4" key="1">
    <citation type="submission" date="2023-03" db="EMBL/GenBank/DDBJ databases">
        <title>Actinoallomurus iriomotensis NBRC 103681.</title>
        <authorList>
            <person name="Ichikawa N."/>
            <person name="Sato H."/>
            <person name="Tonouchi N."/>
        </authorList>
    </citation>
    <scope>NUCLEOTIDE SEQUENCE</scope>
    <source>
        <strain evidence="4">NBRC 103681</strain>
    </source>
</reference>
<proteinExistence type="inferred from homology"/>